<organism evidence="3 4">
    <name type="scientific">Thermoproteota archaeon</name>
    <dbReference type="NCBI Taxonomy" id="2056631"/>
    <lineage>
        <taxon>Archaea</taxon>
        <taxon>Thermoproteota</taxon>
    </lineage>
</organism>
<evidence type="ECO:0000313" key="3">
    <source>
        <dbReference type="EMBL" id="TDA39142.1"/>
    </source>
</evidence>
<dbReference type="GO" id="GO:0016779">
    <property type="term" value="F:nucleotidyltransferase activity"/>
    <property type="evidence" value="ECO:0007669"/>
    <property type="project" value="UniProtKB-ARBA"/>
</dbReference>
<dbReference type="AlphaFoldDB" id="A0A523BE57"/>
<gene>
    <name evidence="3" type="ORF">DSO09_02675</name>
</gene>
<dbReference type="Pfam" id="PF12804">
    <property type="entry name" value="NTP_transf_3"/>
    <property type="match status" value="1"/>
</dbReference>
<accession>A0A523BE57</accession>
<dbReference type="InterPro" id="IPR029044">
    <property type="entry name" value="Nucleotide-diphossugar_trans"/>
</dbReference>
<proteinExistence type="predicted"/>
<dbReference type="PANTHER" id="PTHR19136:SF86">
    <property type="entry name" value="ADENOSYLCOBINAMIDE-PHOSPHATE GUANYLYLTRANSFERASE"/>
    <property type="match status" value="1"/>
</dbReference>
<evidence type="ECO:0000259" key="2">
    <source>
        <dbReference type="Pfam" id="PF12804"/>
    </source>
</evidence>
<dbReference type="Gene3D" id="3.90.550.10">
    <property type="entry name" value="Spore Coat Polysaccharide Biosynthesis Protein SpsA, Chain A"/>
    <property type="match status" value="1"/>
</dbReference>
<dbReference type="InterPro" id="IPR025877">
    <property type="entry name" value="MobA-like_NTP_Trfase"/>
</dbReference>
<keyword evidence="1" id="KW-0808">Transferase</keyword>
<dbReference type="EMBL" id="QNVI01000034">
    <property type="protein sequence ID" value="TDA39142.1"/>
    <property type="molecule type" value="Genomic_DNA"/>
</dbReference>
<reference evidence="3 4" key="1">
    <citation type="journal article" date="2019" name="Nat. Microbiol.">
        <title>Expanding anaerobic alkane metabolism in the domain of Archaea.</title>
        <authorList>
            <person name="Wang Y."/>
            <person name="Wegener G."/>
            <person name="Hou J."/>
            <person name="Wang F."/>
            <person name="Xiao X."/>
        </authorList>
    </citation>
    <scope>NUCLEOTIDE SEQUENCE [LARGE SCALE GENOMIC DNA]</scope>
    <source>
        <strain evidence="3">WYZ-LMO11</strain>
    </source>
</reference>
<evidence type="ECO:0000313" key="4">
    <source>
        <dbReference type="Proteomes" id="UP000317265"/>
    </source>
</evidence>
<evidence type="ECO:0000256" key="1">
    <source>
        <dbReference type="ARBA" id="ARBA00022679"/>
    </source>
</evidence>
<comment type="caution">
    <text evidence="3">The sequence shown here is derived from an EMBL/GenBank/DDBJ whole genome shotgun (WGS) entry which is preliminary data.</text>
</comment>
<dbReference type="SUPFAM" id="SSF53448">
    <property type="entry name" value="Nucleotide-diphospho-sugar transferases"/>
    <property type="match status" value="1"/>
</dbReference>
<feature type="domain" description="MobA-like NTP transferase" evidence="2">
    <location>
        <begin position="17"/>
        <end position="135"/>
    </location>
</feature>
<sequence>MLATIILNEVLKMKFTAIIMAGGKSSRMNIKIEKPLLKLGEKTLIERVIDAVKNSSLIDKIIVAVSPNTMNTKNYLKSIKGIDILETSGKDYHDDMKFAIKNSNGRYFIIISADLPFITSRTIDFIISKYIEKGKPSLTVITPLKNILIYNLVPTYIMKINNEEFVPCGINIIDKAKIDEEYIEEAYLVMNDFEVVFNINTFDEYLKAKEYIKELKN</sequence>
<dbReference type="Proteomes" id="UP000317265">
    <property type="component" value="Unassembled WGS sequence"/>
</dbReference>
<name>A0A523BE57_9CREN</name>
<protein>
    <recommendedName>
        <fullName evidence="2">MobA-like NTP transferase domain-containing protein</fullName>
    </recommendedName>
</protein>
<dbReference type="PANTHER" id="PTHR19136">
    <property type="entry name" value="MOLYBDENUM COFACTOR GUANYLYLTRANSFERASE"/>
    <property type="match status" value="1"/>
</dbReference>